<keyword evidence="2" id="KW-1185">Reference proteome</keyword>
<evidence type="ECO:0000313" key="2">
    <source>
        <dbReference type="Proteomes" id="UP000305673"/>
    </source>
</evidence>
<dbReference type="EMBL" id="CP054021">
    <property type="protein sequence ID" value="QKK15620.1"/>
    <property type="molecule type" value="Genomic_DNA"/>
</dbReference>
<organism evidence="1 2">
    <name type="scientific">Rhizobium indicum</name>
    <dbReference type="NCBI Taxonomy" id="2583231"/>
    <lineage>
        <taxon>Bacteria</taxon>
        <taxon>Pseudomonadati</taxon>
        <taxon>Pseudomonadota</taxon>
        <taxon>Alphaproteobacteria</taxon>
        <taxon>Hyphomicrobiales</taxon>
        <taxon>Rhizobiaceae</taxon>
        <taxon>Rhizobium/Agrobacterium group</taxon>
        <taxon>Rhizobium</taxon>
    </lineage>
</organism>
<evidence type="ECO:0008006" key="3">
    <source>
        <dbReference type="Google" id="ProtNLM"/>
    </source>
</evidence>
<accession>A0ABX6P991</accession>
<name>A0ABX6P991_9HYPH</name>
<gene>
    <name evidence="1" type="ORF">FFM53_004110</name>
</gene>
<sequence length="329" mass="37160">MTHLLLNLVPSITEPNLACVQPSSMTLRRNLWIVFAASTSRLRGAIFGLRVPRFTAISMSDQEDKDFPEGAKGGKYIRGALNAAGGMIPFAGGLISAAAGAWGEHEQERANDFFRHWIDMLRAEMGEKEKTILEIMQRLDLHDEKIADRIQSPEFQSLLRKSFRDWAGAESEDKRSFVRNLLANAASSTVCSDDVIRLFMDWIKNFSELHLTVIGKIYNQNGITRGRIWQALGRAPVREDSPEADLFKLLIRDLSTGGIIRQHREVDYAGNFIKNSSRPRSTSTGNVHKSAFDDSEYYELTALGDQFVHYAMTDIPIKIEYHDPKPTER</sequence>
<dbReference type="Proteomes" id="UP000305673">
    <property type="component" value="Chromosome"/>
</dbReference>
<proteinExistence type="predicted"/>
<reference evidence="1 2" key="1">
    <citation type="submission" date="2020-05" db="EMBL/GenBank/DDBJ databases">
        <title>Genome sequences of pea root nodulating Rhizobium spp.</title>
        <authorList>
            <person name="Rahi P."/>
        </authorList>
    </citation>
    <scope>NUCLEOTIDE SEQUENCE [LARGE SCALE GENOMIC DNA]</scope>
    <source>
        <strain evidence="2">JKLM 12A2</strain>
    </source>
</reference>
<dbReference type="RefSeq" id="WP_138387526.1">
    <property type="nucleotide sequence ID" value="NZ_CP054021.1"/>
</dbReference>
<protein>
    <recommendedName>
        <fullName evidence="3">DUF4393 domain-containing protein</fullName>
    </recommendedName>
</protein>
<evidence type="ECO:0000313" key="1">
    <source>
        <dbReference type="EMBL" id="QKK15620.1"/>
    </source>
</evidence>